<dbReference type="Proteomes" id="UP000326565">
    <property type="component" value="Unassembled WGS sequence"/>
</dbReference>
<reference evidence="2 3" key="1">
    <citation type="submission" date="2019-04" db="EMBL/GenBank/DDBJ databases">
        <title>Friends and foes A comparative genomics study of 23 Aspergillus species from section Flavi.</title>
        <authorList>
            <consortium name="DOE Joint Genome Institute"/>
            <person name="Kjaerbolling I."/>
            <person name="Vesth T."/>
            <person name="Frisvad J.C."/>
            <person name="Nybo J.L."/>
            <person name="Theobald S."/>
            <person name="Kildgaard S."/>
            <person name="Isbrandt T."/>
            <person name="Kuo A."/>
            <person name="Sato A."/>
            <person name="Lyhne E.K."/>
            <person name="Kogle M.E."/>
            <person name="Wiebenga A."/>
            <person name="Kun R.S."/>
            <person name="Lubbers R.J."/>
            <person name="Makela M.R."/>
            <person name="Barry K."/>
            <person name="Chovatia M."/>
            <person name="Clum A."/>
            <person name="Daum C."/>
            <person name="Haridas S."/>
            <person name="He G."/>
            <person name="LaButti K."/>
            <person name="Lipzen A."/>
            <person name="Mondo S."/>
            <person name="Riley R."/>
            <person name="Salamov A."/>
            <person name="Simmons B.A."/>
            <person name="Magnuson J.K."/>
            <person name="Henrissat B."/>
            <person name="Mortensen U.H."/>
            <person name="Larsen T.O."/>
            <person name="Devries R.P."/>
            <person name="Grigoriev I.V."/>
            <person name="Machida M."/>
            <person name="Baker S.E."/>
            <person name="Andersen M.R."/>
        </authorList>
    </citation>
    <scope>NUCLEOTIDE SEQUENCE [LARGE SCALE GENOMIC DNA]</scope>
    <source>
        <strain evidence="2 3">CBS 151.66</strain>
    </source>
</reference>
<gene>
    <name evidence="2" type="ORF">BDV29DRAFT_9159</name>
</gene>
<dbReference type="OrthoDB" id="3223806at2759"/>
<keyword evidence="1" id="KW-1133">Transmembrane helix</keyword>
<evidence type="ECO:0000313" key="3">
    <source>
        <dbReference type="Proteomes" id="UP000326565"/>
    </source>
</evidence>
<evidence type="ECO:0000256" key="1">
    <source>
        <dbReference type="SAM" id="Phobius"/>
    </source>
</evidence>
<keyword evidence="1" id="KW-0812">Transmembrane</keyword>
<dbReference type="AlphaFoldDB" id="A0A5N5WUQ8"/>
<proteinExistence type="predicted"/>
<feature type="transmembrane region" description="Helical" evidence="1">
    <location>
        <begin position="12"/>
        <end position="31"/>
    </location>
</feature>
<dbReference type="EMBL" id="ML732257">
    <property type="protein sequence ID" value="KAB8072039.1"/>
    <property type="molecule type" value="Genomic_DNA"/>
</dbReference>
<organism evidence="2 3">
    <name type="scientific">Aspergillus leporis</name>
    <dbReference type="NCBI Taxonomy" id="41062"/>
    <lineage>
        <taxon>Eukaryota</taxon>
        <taxon>Fungi</taxon>
        <taxon>Dikarya</taxon>
        <taxon>Ascomycota</taxon>
        <taxon>Pezizomycotina</taxon>
        <taxon>Eurotiomycetes</taxon>
        <taxon>Eurotiomycetidae</taxon>
        <taxon>Eurotiales</taxon>
        <taxon>Aspergillaceae</taxon>
        <taxon>Aspergillus</taxon>
        <taxon>Aspergillus subgen. Circumdati</taxon>
    </lineage>
</organism>
<protein>
    <submittedName>
        <fullName evidence="2">Uncharacterized protein</fullName>
    </submittedName>
</protein>
<accession>A0A5N5WUQ8</accession>
<keyword evidence="3" id="KW-1185">Reference proteome</keyword>
<keyword evidence="1" id="KW-0472">Membrane</keyword>
<evidence type="ECO:0000313" key="2">
    <source>
        <dbReference type="EMBL" id="KAB8072039.1"/>
    </source>
</evidence>
<feature type="transmembrane region" description="Helical" evidence="1">
    <location>
        <begin position="37"/>
        <end position="62"/>
    </location>
</feature>
<name>A0A5N5WUQ8_9EURO</name>
<sequence>MTCFVYFDLRRIFILFYIGLIIIWFLLSFPYDPFCFFFAFTFFYFVNFLLLIFLIGSFFLIIHFRPQSVRVFPHMISAICRLHRSSVALSFVFHDIIPLRCLTPTFWVVVTLISI</sequence>